<dbReference type="Pfam" id="PF06985">
    <property type="entry name" value="HET"/>
    <property type="match status" value="1"/>
</dbReference>
<protein>
    <recommendedName>
        <fullName evidence="2">Heterokaryon incompatibility domain-containing protein</fullName>
    </recommendedName>
</protein>
<proteinExistence type="predicted"/>
<feature type="region of interest" description="Disordered" evidence="1">
    <location>
        <begin position="148"/>
        <end position="216"/>
    </location>
</feature>
<feature type="compositionally biased region" description="Low complexity" evidence="1">
    <location>
        <begin position="200"/>
        <end position="211"/>
    </location>
</feature>
<evidence type="ECO:0000313" key="4">
    <source>
        <dbReference type="Proteomes" id="UP001172673"/>
    </source>
</evidence>
<evidence type="ECO:0000259" key="2">
    <source>
        <dbReference type="Pfam" id="PF06985"/>
    </source>
</evidence>
<dbReference type="PANTHER" id="PTHR24148:SF64">
    <property type="entry name" value="HETEROKARYON INCOMPATIBILITY DOMAIN-CONTAINING PROTEIN"/>
    <property type="match status" value="1"/>
</dbReference>
<dbReference type="AlphaFoldDB" id="A0AA38X9N2"/>
<keyword evidence="4" id="KW-1185">Reference proteome</keyword>
<feature type="compositionally biased region" description="Polar residues" evidence="1">
    <location>
        <begin position="177"/>
        <end position="187"/>
    </location>
</feature>
<dbReference type="Pfam" id="PF26639">
    <property type="entry name" value="Het-6_barrel"/>
    <property type="match status" value="1"/>
</dbReference>
<evidence type="ECO:0000313" key="3">
    <source>
        <dbReference type="EMBL" id="KAJ9609429.1"/>
    </source>
</evidence>
<dbReference type="Proteomes" id="UP001172673">
    <property type="component" value="Unassembled WGS sequence"/>
</dbReference>
<organism evidence="3 4">
    <name type="scientific">Cladophialophora chaetospira</name>
    <dbReference type="NCBI Taxonomy" id="386627"/>
    <lineage>
        <taxon>Eukaryota</taxon>
        <taxon>Fungi</taxon>
        <taxon>Dikarya</taxon>
        <taxon>Ascomycota</taxon>
        <taxon>Pezizomycotina</taxon>
        <taxon>Eurotiomycetes</taxon>
        <taxon>Chaetothyriomycetidae</taxon>
        <taxon>Chaetothyriales</taxon>
        <taxon>Herpotrichiellaceae</taxon>
        <taxon>Cladophialophora</taxon>
    </lineage>
</organism>
<evidence type="ECO:0000256" key="1">
    <source>
        <dbReference type="SAM" id="MobiDB-lite"/>
    </source>
</evidence>
<dbReference type="InterPro" id="IPR052895">
    <property type="entry name" value="HetReg/Transcr_Mod"/>
</dbReference>
<feature type="domain" description="Heterokaryon incompatibility" evidence="2">
    <location>
        <begin position="265"/>
        <end position="439"/>
    </location>
</feature>
<comment type="caution">
    <text evidence="3">The sequence shown here is derived from an EMBL/GenBank/DDBJ whole genome shotgun (WGS) entry which is preliminary data.</text>
</comment>
<dbReference type="InterPro" id="IPR010730">
    <property type="entry name" value="HET"/>
</dbReference>
<accession>A0AA38X9N2</accession>
<dbReference type="PANTHER" id="PTHR24148">
    <property type="entry name" value="ANKYRIN REPEAT DOMAIN-CONTAINING PROTEIN 39 HOMOLOG-RELATED"/>
    <property type="match status" value="1"/>
</dbReference>
<reference evidence="3" key="1">
    <citation type="submission" date="2022-10" db="EMBL/GenBank/DDBJ databases">
        <title>Culturing micro-colonial fungi from biological soil crusts in the Mojave desert and describing Neophaeococcomyces mojavensis, and introducing the new genera and species Taxawa tesnikishii.</title>
        <authorList>
            <person name="Kurbessoian T."/>
            <person name="Stajich J.E."/>
        </authorList>
    </citation>
    <scope>NUCLEOTIDE SEQUENCE</scope>
    <source>
        <strain evidence="3">TK_41</strain>
    </source>
</reference>
<dbReference type="EMBL" id="JAPDRK010000008">
    <property type="protein sequence ID" value="KAJ9609429.1"/>
    <property type="molecule type" value="Genomic_DNA"/>
</dbReference>
<name>A0AA38X9N2_9EURO</name>
<feature type="compositionally biased region" description="Basic and acidic residues" evidence="1">
    <location>
        <begin position="156"/>
        <end position="170"/>
    </location>
</feature>
<gene>
    <name evidence="3" type="ORF">H2200_005756</name>
</gene>
<sequence>MDSTNAGTSRRGMELGMCQQMNALHYRLPSGSSVYNSRERRGLEMGYTAFPQQSREEHYRSPYPASAHDRRERRGLEIGYSAAPQSVLIVGVQWRKEARLGSGLFSARATRLDFTPGDRINAERGEEHYSSSYVSPFASRKRRRLEVEWSQLQNPGEDHYSPKKSERTKDLWPPLSSDITSTRSPHSSFADGAHSLQRGSDQSHSSQAQSQLDRPEAPCISASHNYESLGPGKRIRLLGLEPGNRGDPIKLHFYYTDLEDTSLSYEALSYVCGTPIDPFWYDVNGNVAYLGRRKIQIKPNLHRALHALRLPDKVRILWVDAICINQQDLGEREAQVRLMGEIYQNARRVVVWLGEQYPAPWDGGDTETNEELAAVCDVVNHWLRAVSTTGRAYYSADTTKLESRRTLPKVEEPRHLQFWNAIARFFDRPWFFRCWIFQEIVLARTAVAKLGSFEIDWRWIGLAAAVLRTNHHDICQSLHIAGIYNAYLMYRLSRQSDLPPRKLDFLRLLRLTRQFEVTDERDRVYGLLGVAKYANDHKHGELFIKPDYEISKAELWQQVAVKILEITQDLSLLSCVQYQKVTLPCDPMQYSNPGHIVGNDVDNYVDYVDCDDDSGPFPKTPRTLPFPSWVPQWEHVFRTTISAWDLEQSFSAAEGLPRQIRITTESGSLKVNGINAGVVAYVSEVMSDDPDLSLLISKRLWWFFNTEAGHRLYATTLTAGMNPYGSQADDTRSVQADLTAYIRSTWPSFRLSQEGLSSHMELHGDASRFSEMAQRVCRSRRLFLTANGYIGLGPDVVREGDTVSILGGGDTPFLLRRSSDENVGEPPRKRLTSFLTSSKQSQESEEPGTDHYRLVGECYVEGMMKGEAVQCMNAGNALLGPIPPEHIRRHKIQSLVEQGYTEKERIFATHQALKRMETQRLEKTWFDIR</sequence>